<evidence type="ECO:0000313" key="3">
    <source>
        <dbReference type="Proteomes" id="UP000800035"/>
    </source>
</evidence>
<proteinExistence type="predicted"/>
<accession>A0A6A5UAU1</accession>
<dbReference type="Proteomes" id="UP000800035">
    <property type="component" value="Unassembled WGS sequence"/>
</dbReference>
<keyword evidence="1" id="KW-1133">Transmembrane helix</keyword>
<evidence type="ECO:0000313" key="2">
    <source>
        <dbReference type="EMBL" id="KAF1961440.1"/>
    </source>
</evidence>
<evidence type="ECO:0000256" key="1">
    <source>
        <dbReference type="SAM" id="Phobius"/>
    </source>
</evidence>
<sequence>MTIWAYLVDRPNIWLGRQRGRKRDIMSHVPAIVTTSMLLVLNIGEKTAYMSLVSFHTMKWNKRL</sequence>
<gene>
    <name evidence="2" type="ORF">CC80DRAFT_237585</name>
</gene>
<keyword evidence="1" id="KW-0812">Transmembrane</keyword>
<feature type="transmembrane region" description="Helical" evidence="1">
    <location>
        <begin position="25"/>
        <end position="44"/>
    </location>
</feature>
<name>A0A6A5UAU1_9PLEO</name>
<dbReference type="EMBL" id="ML976981">
    <property type="protein sequence ID" value="KAF1961440.1"/>
    <property type="molecule type" value="Genomic_DNA"/>
</dbReference>
<dbReference type="AlphaFoldDB" id="A0A6A5UAU1"/>
<keyword evidence="1" id="KW-0472">Membrane</keyword>
<organism evidence="2 3">
    <name type="scientific">Byssothecium circinans</name>
    <dbReference type="NCBI Taxonomy" id="147558"/>
    <lineage>
        <taxon>Eukaryota</taxon>
        <taxon>Fungi</taxon>
        <taxon>Dikarya</taxon>
        <taxon>Ascomycota</taxon>
        <taxon>Pezizomycotina</taxon>
        <taxon>Dothideomycetes</taxon>
        <taxon>Pleosporomycetidae</taxon>
        <taxon>Pleosporales</taxon>
        <taxon>Massarineae</taxon>
        <taxon>Massarinaceae</taxon>
        <taxon>Byssothecium</taxon>
    </lineage>
</organism>
<reference evidence="2" key="1">
    <citation type="journal article" date="2020" name="Stud. Mycol.">
        <title>101 Dothideomycetes genomes: a test case for predicting lifestyles and emergence of pathogens.</title>
        <authorList>
            <person name="Haridas S."/>
            <person name="Albert R."/>
            <person name="Binder M."/>
            <person name="Bloem J."/>
            <person name="Labutti K."/>
            <person name="Salamov A."/>
            <person name="Andreopoulos B."/>
            <person name="Baker S."/>
            <person name="Barry K."/>
            <person name="Bills G."/>
            <person name="Bluhm B."/>
            <person name="Cannon C."/>
            <person name="Castanera R."/>
            <person name="Culley D."/>
            <person name="Daum C."/>
            <person name="Ezra D."/>
            <person name="Gonzalez J."/>
            <person name="Henrissat B."/>
            <person name="Kuo A."/>
            <person name="Liang C."/>
            <person name="Lipzen A."/>
            <person name="Lutzoni F."/>
            <person name="Magnuson J."/>
            <person name="Mondo S."/>
            <person name="Nolan M."/>
            <person name="Ohm R."/>
            <person name="Pangilinan J."/>
            <person name="Park H.-J."/>
            <person name="Ramirez L."/>
            <person name="Alfaro M."/>
            <person name="Sun H."/>
            <person name="Tritt A."/>
            <person name="Yoshinaga Y."/>
            <person name="Zwiers L.-H."/>
            <person name="Turgeon B."/>
            <person name="Goodwin S."/>
            <person name="Spatafora J."/>
            <person name="Crous P."/>
            <person name="Grigoriev I."/>
        </authorList>
    </citation>
    <scope>NUCLEOTIDE SEQUENCE</scope>
    <source>
        <strain evidence="2">CBS 675.92</strain>
    </source>
</reference>
<keyword evidence="3" id="KW-1185">Reference proteome</keyword>
<protein>
    <submittedName>
        <fullName evidence="2">Uncharacterized protein</fullName>
    </submittedName>
</protein>